<evidence type="ECO:0000256" key="6">
    <source>
        <dbReference type="SAM" id="Phobius"/>
    </source>
</evidence>
<evidence type="ECO:0000256" key="1">
    <source>
        <dbReference type="ARBA" id="ARBA00004651"/>
    </source>
</evidence>
<dbReference type="Proteomes" id="UP001620397">
    <property type="component" value="Unassembled WGS sequence"/>
</dbReference>
<keyword evidence="2" id="KW-1003">Cell membrane</keyword>
<evidence type="ECO:0000259" key="8">
    <source>
        <dbReference type="Pfam" id="PF12704"/>
    </source>
</evidence>
<dbReference type="EMBL" id="JADIKL010000001">
    <property type="protein sequence ID" value="MFK2929615.1"/>
    <property type="molecule type" value="Genomic_DNA"/>
</dbReference>
<accession>A0ABW8KBY3</accession>
<feature type="transmembrane region" description="Helical" evidence="6">
    <location>
        <begin position="311"/>
        <end position="330"/>
    </location>
</feature>
<dbReference type="RefSeq" id="WP_404535938.1">
    <property type="nucleotide sequence ID" value="NZ_JADIKL010000001.1"/>
</dbReference>
<evidence type="ECO:0000313" key="10">
    <source>
        <dbReference type="Proteomes" id="UP001620397"/>
    </source>
</evidence>
<comment type="caution">
    <text evidence="9">The sequence shown here is derived from an EMBL/GenBank/DDBJ whole genome shotgun (WGS) entry which is preliminary data.</text>
</comment>
<dbReference type="PANTHER" id="PTHR30572:SF18">
    <property type="entry name" value="ABC-TYPE MACROLIDE FAMILY EXPORT SYSTEM PERMEASE COMPONENT 2"/>
    <property type="match status" value="1"/>
</dbReference>
<proteinExistence type="predicted"/>
<evidence type="ECO:0000256" key="3">
    <source>
        <dbReference type="ARBA" id="ARBA00022692"/>
    </source>
</evidence>
<sequence>MLGYYLDLALRSLKRNKMLTALMVLAIALGIGASMTMVTVLHVMTADPIPGRSGQLFYPQVDPQGMDGYSKDKEPPDELTWIDAMNLVRAGKATHQAAMSGGRVTVVPSQGATHAFIADARYATADFFPMFEVPFVDGAGWTAGDDDKHARVAVIARELADKLYGTPHATGQMLRLGKYDFRIVGVIGDWNPVPHFYDLTQGRYAEQEQVFLPFATAMELKQGTQGSMQCWGGFPGEDGPTKTDQCSWVQFWAQLDTPARVAAYRDFLASYSEQQKTLGRFARPPNTRLYGVMAWLDHNHVVPGSVQLQTLLALGFLLVCLVNTVALLLVKFLRRAGELSVRRAMGASKQAVFAQLLVEAALVGLTGGLVGLLLAAFGLWVVRQQPVEYATLAHMDGAMLCGTFVLAVCATLLAALFPAWRACRIVPARLLKTQ</sequence>
<feature type="domain" description="MacB-like periplasmic core" evidence="8">
    <location>
        <begin position="20"/>
        <end position="264"/>
    </location>
</feature>
<gene>
    <name evidence="9" type="ORF">ISP14_02310</name>
</gene>
<dbReference type="InterPro" id="IPR050250">
    <property type="entry name" value="Macrolide_Exporter_MacB"/>
</dbReference>
<protein>
    <submittedName>
        <fullName evidence="9">ABC transporter permease</fullName>
    </submittedName>
</protein>
<organism evidence="9 10">
    <name type="scientific">Dyella agri</name>
    <dbReference type="NCBI Taxonomy" id="1926869"/>
    <lineage>
        <taxon>Bacteria</taxon>
        <taxon>Pseudomonadati</taxon>
        <taxon>Pseudomonadota</taxon>
        <taxon>Gammaproteobacteria</taxon>
        <taxon>Lysobacterales</taxon>
        <taxon>Rhodanobacteraceae</taxon>
        <taxon>Dyella</taxon>
    </lineage>
</organism>
<feature type="domain" description="ABC3 transporter permease C-terminal" evidence="7">
    <location>
        <begin position="312"/>
        <end position="426"/>
    </location>
</feature>
<keyword evidence="4 6" id="KW-1133">Transmembrane helix</keyword>
<dbReference type="InterPro" id="IPR003838">
    <property type="entry name" value="ABC3_permease_C"/>
</dbReference>
<feature type="transmembrane region" description="Helical" evidence="6">
    <location>
        <begin position="21"/>
        <end position="44"/>
    </location>
</feature>
<dbReference type="PANTHER" id="PTHR30572">
    <property type="entry name" value="MEMBRANE COMPONENT OF TRANSPORTER-RELATED"/>
    <property type="match status" value="1"/>
</dbReference>
<keyword evidence="3 6" id="KW-0812">Transmembrane</keyword>
<evidence type="ECO:0000256" key="4">
    <source>
        <dbReference type="ARBA" id="ARBA00022989"/>
    </source>
</evidence>
<name>A0ABW8KBY3_9GAMM</name>
<evidence type="ECO:0000259" key="7">
    <source>
        <dbReference type="Pfam" id="PF02687"/>
    </source>
</evidence>
<evidence type="ECO:0000256" key="2">
    <source>
        <dbReference type="ARBA" id="ARBA00022475"/>
    </source>
</evidence>
<evidence type="ECO:0000313" key="9">
    <source>
        <dbReference type="EMBL" id="MFK2929615.1"/>
    </source>
</evidence>
<feature type="transmembrane region" description="Helical" evidence="6">
    <location>
        <begin position="397"/>
        <end position="420"/>
    </location>
</feature>
<evidence type="ECO:0000256" key="5">
    <source>
        <dbReference type="ARBA" id="ARBA00023136"/>
    </source>
</evidence>
<reference evidence="9 10" key="1">
    <citation type="submission" date="2020-10" db="EMBL/GenBank/DDBJ databases">
        <title>Phylogeny of dyella-like bacteria.</title>
        <authorList>
            <person name="Fu J."/>
        </authorList>
    </citation>
    <scope>NUCLEOTIDE SEQUENCE [LARGE SCALE GENOMIC DNA]</scope>
    <source>
        <strain evidence="9 10">DKC-1</strain>
    </source>
</reference>
<keyword evidence="10" id="KW-1185">Reference proteome</keyword>
<dbReference type="InterPro" id="IPR025857">
    <property type="entry name" value="MacB_PCD"/>
</dbReference>
<feature type="transmembrane region" description="Helical" evidence="6">
    <location>
        <begin position="351"/>
        <end position="377"/>
    </location>
</feature>
<dbReference type="Pfam" id="PF02687">
    <property type="entry name" value="FtsX"/>
    <property type="match status" value="1"/>
</dbReference>
<keyword evidence="5 6" id="KW-0472">Membrane</keyword>
<dbReference type="Pfam" id="PF12704">
    <property type="entry name" value="MacB_PCD"/>
    <property type="match status" value="1"/>
</dbReference>
<comment type="subcellular location">
    <subcellularLocation>
        <location evidence="1">Cell membrane</location>
        <topology evidence="1">Multi-pass membrane protein</topology>
    </subcellularLocation>
</comment>